<accession>A0A8J2WZV3</accession>
<organism evidence="3 4">
    <name type="scientific">Pelagomonas calceolata</name>
    <dbReference type="NCBI Taxonomy" id="35677"/>
    <lineage>
        <taxon>Eukaryota</taxon>
        <taxon>Sar</taxon>
        <taxon>Stramenopiles</taxon>
        <taxon>Ochrophyta</taxon>
        <taxon>Pelagophyceae</taxon>
        <taxon>Pelagomonadales</taxon>
        <taxon>Pelagomonadaceae</taxon>
        <taxon>Pelagomonas</taxon>
    </lineage>
</organism>
<name>A0A8J2WZV3_9STRA</name>
<dbReference type="InterPro" id="IPR017853">
    <property type="entry name" value="GH"/>
</dbReference>
<gene>
    <name evidence="3" type="ORF">PECAL_4P24180</name>
</gene>
<evidence type="ECO:0000313" key="4">
    <source>
        <dbReference type="Proteomes" id="UP000789595"/>
    </source>
</evidence>
<feature type="region of interest" description="Disordered" evidence="1">
    <location>
        <begin position="1"/>
        <end position="25"/>
    </location>
</feature>
<dbReference type="EMBL" id="CAKKNE010000004">
    <property type="protein sequence ID" value="CAH0375097.1"/>
    <property type="molecule type" value="Genomic_DNA"/>
</dbReference>
<dbReference type="Proteomes" id="UP000789595">
    <property type="component" value="Unassembled WGS sequence"/>
</dbReference>
<protein>
    <recommendedName>
        <fullName evidence="2">Chitin-binding type-4 domain-containing protein</fullName>
    </recommendedName>
</protein>
<sequence length="357" mass="38285">MPKDRARDATQYRGANGHGYMTEPPSRQFEAYEANGWPNEVAEYDPHGVAAGGMYSQCDGCSSREWYGPNPWSAPGTARAVDFVMGGAGDNILGVCGASPSRDNDYNQPLPGHWGTEAKTTYKAGDVIDVAWCVDDVVAMLVELLETVGGDGIDFDWEHLSEYKDIDPGLHAQQRLIVGKVIVALKDALVAKGLGDRIISFTPRYNAFWDGGAYGSAQFRTDGEGIDVVGYVSENSPYGVDAIDYVHFMMYDINAQEGFPGAPEQYFVQEHYDAVIDSSLQYIPASKMVIGFEPGPQAYTGVSGGVEHEKGIISYLNGKVGGIMFWAVNEGASGGPNGNGQTTGENSVALANYAAAL</sequence>
<dbReference type="AlphaFoldDB" id="A0A8J2WZV3"/>
<keyword evidence="4" id="KW-1185">Reference proteome</keyword>
<feature type="compositionally biased region" description="Basic and acidic residues" evidence="1">
    <location>
        <begin position="1"/>
        <end position="10"/>
    </location>
</feature>
<evidence type="ECO:0000259" key="2">
    <source>
        <dbReference type="Pfam" id="PF03067"/>
    </source>
</evidence>
<dbReference type="Pfam" id="PF03067">
    <property type="entry name" value="LPMO_10"/>
    <property type="match status" value="1"/>
</dbReference>
<dbReference type="OrthoDB" id="73875at2759"/>
<dbReference type="Gene3D" id="3.20.20.80">
    <property type="entry name" value="Glycosidases"/>
    <property type="match status" value="1"/>
</dbReference>
<dbReference type="SUPFAM" id="SSF51445">
    <property type="entry name" value="(Trans)glycosidases"/>
    <property type="match status" value="1"/>
</dbReference>
<evidence type="ECO:0000313" key="3">
    <source>
        <dbReference type="EMBL" id="CAH0375097.1"/>
    </source>
</evidence>
<comment type="caution">
    <text evidence="3">The sequence shown here is derived from an EMBL/GenBank/DDBJ whole genome shotgun (WGS) entry which is preliminary data.</text>
</comment>
<dbReference type="InterPro" id="IPR004302">
    <property type="entry name" value="Cellulose/chitin-bd_N"/>
</dbReference>
<proteinExistence type="predicted"/>
<evidence type="ECO:0000256" key="1">
    <source>
        <dbReference type="SAM" id="MobiDB-lite"/>
    </source>
</evidence>
<reference evidence="3" key="1">
    <citation type="submission" date="2021-11" db="EMBL/GenBank/DDBJ databases">
        <authorList>
            <consortium name="Genoscope - CEA"/>
            <person name="William W."/>
        </authorList>
    </citation>
    <scope>NUCLEOTIDE SEQUENCE</scope>
</reference>
<feature type="domain" description="Chitin-binding type-4" evidence="2">
    <location>
        <begin position="18"/>
        <end position="134"/>
    </location>
</feature>